<feature type="transmembrane region" description="Helical" evidence="9">
    <location>
        <begin position="245"/>
        <end position="262"/>
    </location>
</feature>
<dbReference type="CDD" id="cd16914">
    <property type="entry name" value="EcfT"/>
    <property type="match status" value="1"/>
</dbReference>
<dbReference type="Proteomes" id="UP000605259">
    <property type="component" value="Unassembled WGS sequence"/>
</dbReference>
<evidence type="ECO:0000256" key="7">
    <source>
        <dbReference type="ARBA" id="ARBA00022989"/>
    </source>
</evidence>
<comment type="caution">
    <text evidence="10">The sequence shown here is derived from an EMBL/GenBank/DDBJ whole genome shotgun (WGS) entry which is preliminary data.</text>
</comment>
<dbReference type="GO" id="GO:0005886">
    <property type="term" value="C:plasma membrane"/>
    <property type="evidence" value="ECO:0007669"/>
    <property type="project" value="UniProtKB-SubCell"/>
</dbReference>
<protein>
    <recommendedName>
        <fullName evidence="3 9">Energy-coupling factor transporter transmembrane protein EcfT</fullName>
        <shortName evidence="9">ECF transporter T component EcfT</shortName>
    </recommendedName>
</protein>
<dbReference type="PANTHER" id="PTHR33514:SF13">
    <property type="entry name" value="PROTEIN ABCI12, CHLOROPLASTIC"/>
    <property type="match status" value="1"/>
</dbReference>
<proteinExistence type="inferred from homology"/>
<dbReference type="InterPro" id="IPR024919">
    <property type="entry name" value="EcfT"/>
</dbReference>
<comment type="function">
    <text evidence="9">Transmembrane (T) component of an energy-coupling factor (ECF) ABC-transporter complex. Unlike classic ABC transporters this ECF transporter provides the energy necessary to transport a number of different substrates.</text>
</comment>
<feature type="transmembrane region" description="Helical" evidence="9">
    <location>
        <begin position="65"/>
        <end position="86"/>
    </location>
</feature>
<dbReference type="PANTHER" id="PTHR33514">
    <property type="entry name" value="PROTEIN ABCI12, CHLOROPLASTIC"/>
    <property type="match status" value="1"/>
</dbReference>
<reference evidence="10" key="1">
    <citation type="journal article" date="2014" name="Int. J. Syst. Evol. Microbiol.">
        <title>Complete genome sequence of Corynebacterium casei LMG S-19264T (=DSM 44701T), isolated from a smear-ripened cheese.</title>
        <authorList>
            <consortium name="US DOE Joint Genome Institute (JGI-PGF)"/>
            <person name="Walter F."/>
            <person name="Albersmeier A."/>
            <person name="Kalinowski J."/>
            <person name="Ruckert C."/>
        </authorList>
    </citation>
    <scope>NUCLEOTIDE SEQUENCE</scope>
    <source>
        <strain evidence="10">CGMCC 1.12698</strain>
    </source>
</reference>
<dbReference type="HAMAP" id="MF_01461">
    <property type="entry name" value="EcfT"/>
    <property type="match status" value="1"/>
</dbReference>
<name>A0A917AXR3_9BACI</name>
<evidence type="ECO:0000256" key="6">
    <source>
        <dbReference type="ARBA" id="ARBA00022692"/>
    </source>
</evidence>
<comment type="subunit">
    <text evidence="9">Forms a stable energy-coupling factor (ECF) transporter complex composed of 2 membrane-embedded substrate-binding proteins (S component), 2 ATP-binding proteins (A component) and 2 transmembrane proteins (T component).</text>
</comment>
<dbReference type="AlphaFoldDB" id="A0A917AXR3"/>
<dbReference type="RefSeq" id="WP_188390027.1">
    <property type="nucleotide sequence ID" value="NZ_BMFK01000007.1"/>
</dbReference>
<evidence type="ECO:0000256" key="5">
    <source>
        <dbReference type="ARBA" id="ARBA00022475"/>
    </source>
</evidence>
<sequence length="264" mass="30092">MLSNMIIGRYVPGRSFIHQLDPRSKLTATFIFMIIVFLANNVYTYGLLIGYTALAIYVSNVRLRFLVAGLKPILWLFLFTFFLHILTNKQGEVLIQAGWFSVHAEGLRQGIFISIRFLLLITMTTLLTLTTTPIAITDGMESILSPVKRILPVHEIALMMSISLRFIPTLMQEMEKVMKAQTARGIDFASGPMKERLRAMVSLLIPLFVSSFKRAEDLAMAMESRGYRGGEHRTKYRELIWRRNDTLIIGSLLVVTIVLYLIRS</sequence>
<organism evidence="10 11">
    <name type="scientific">Priestia taiwanensis</name>
    <dbReference type="NCBI Taxonomy" id="1347902"/>
    <lineage>
        <taxon>Bacteria</taxon>
        <taxon>Bacillati</taxon>
        <taxon>Bacillota</taxon>
        <taxon>Bacilli</taxon>
        <taxon>Bacillales</taxon>
        <taxon>Bacillaceae</taxon>
        <taxon>Priestia</taxon>
    </lineage>
</organism>
<keyword evidence="7 9" id="KW-1133">Transmembrane helix</keyword>
<comment type="similarity">
    <text evidence="2 9">Belongs to the energy-coupling factor EcfT family.</text>
</comment>
<feature type="transmembrane region" description="Helical" evidence="9">
    <location>
        <begin position="30"/>
        <end position="58"/>
    </location>
</feature>
<dbReference type="GO" id="GO:0022857">
    <property type="term" value="F:transmembrane transporter activity"/>
    <property type="evidence" value="ECO:0007669"/>
    <property type="project" value="UniProtKB-UniRule"/>
</dbReference>
<dbReference type="InterPro" id="IPR003339">
    <property type="entry name" value="ABC/ECF_trnsptr_transmembrane"/>
</dbReference>
<evidence type="ECO:0000313" key="10">
    <source>
        <dbReference type="EMBL" id="GGE84348.1"/>
    </source>
</evidence>
<evidence type="ECO:0000256" key="4">
    <source>
        <dbReference type="ARBA" id="ARBA00022448"/>
    </source>
</evidence>
<accession>A0A917AXR3</accession>
<keyword evidence="11" id="KW-1185">Reference proteome</keyword>
<evidence type="ECO:0000313" key="11">
    <source>
        <dbReference type="Proteomes" id="UP000605259"/>
    </source>
</evidence>
<dbReference type="Pfam" id="PF02361">
    <property type="entry name" value="CbiQ"/>
    <property type="match status" value="1"/>
</dbReference>
<feature type="transmembrane region" description="Helical" evidence="9">
    <location>
        <begin position="106"/>
        <end position="129"/>
    </location>
</feature>
<evidence type="ECO:0000256" key="8">
    <source>
        <dbReference type="ARBA" id="ARBA00023136"/>
    </source>
</evidence>
<keyword evidence="8 9" id="KW-0472">Membrane</keyword>
<keyword evidence="4 9" id="KW-0813">Transport</keyword>
<evidence type="ECO:0000256" key="2">
    <source>
        <dbReference type="ARBA" id="ARBA00005660"/>
    </source>
</evidence>
<evidence type="ECO:0000256" key="9">
    <source>
        <dbReference type="HAMAP-Rule" id="MF_01461"/>
    </source>
</evidence>
<keyword evidence="5 9" id="KW-1003">Cell membrane</keyword>
<reference evidence="10" key="2">
    <citation type="submission" date="2020-09" db="EMBL/GenBank/DDBJ databases">
        <authorList>
            <person name="Sun Q."/>
            <person name="Zhou Y."/>
        </authorList>
    </citation>
    <scope>NUCLEOTIDE SEQUENCE</scope>
    <source>
        <strain evidence="10">CGMCC 1.12698</strain>
    </source>
</reference>
<gene>
    <name evidence="9 10" type="primary">ecfT</name>
    <name evidence="10" type="ORF">GCM10007140_37360</name>
</gene>
<evidence type="ECO:0000256" key="3">
    <source>
        <dbReference type="ARBA" id="ARBA00014042"/>
    </source>
</evidence>
<keyword evidence="6 9" id="KW-0812">Transmembrane</keyword>
<dbReference type="EMBL" id="BMFK01000007">
    <property type="protein sequence ID" value="GGE84348.1"/>
    <property type="molecule type" value="Genomic_DNA"/>
</dbReference>
<comment type="subcellular location">
    <subcellularLocation>
        <location evidence="1 9">Cell membrane</location>
        <topology evidence="1 9">Multi-pass membrane protein</topology>
    </subcellularLocation>
</comment>
<evidence type="ECO:0000256" key="1">
    <source>
        <dbReference type="ARBA" id="ARBA00004651"/>
    </source>
</evidence>
<feature type="transmembrane region" description="Helical" evidence="9">
    <location>
        <begin position="150"/>
        <end position="168"/>
    </location>
</feature>